<accession>A0A3N0XQ48</accession>
<reference evidence="1 2" key="1">
    <citation type="submission" date="2018-10" db="EMBL/GenBank/DDBJ databases">
        <title>Genome assembly for a Yunnan-Guizhou Plateau 3E fish, Anabarilius grahami (Regan), and its evolutionary and genetic applications.</title>
        <authorList>
            <person name="Jiang W."/>
        </authorList>
    </citation>
    <scope>NUCLEOTIDE SEQUENCE [LARGE SCALE GENOMIC DNA]</scope>
    <source>
        <strain evidence="1">AG-KIZ</strain>
        <tissue evidence="1">Muscle</tissue>
    </source>
</reference>
<evidence type="ECO:0000313" key="2">
    <source>
        <dbReference type="Proteomes" id="UP000281406"/>
    </source>
</evidence>
<dbReference type="Proteomes" id="UP000281406">
    <property type="component" value="Unassembled WGS sequence"/>
</dbReference>
<keyword evidence="2" id="KW-1185">Reference proteome</keyword>
<proteinExistence type="predicted"/>
<dbReference type="AlphaFoldDB" id="A0A3N0XQ48"/>
<dbReference type="EMBL" id="RJVU01067363">
    <property type="protein sequence ID" value="ROI84209.1"/>
    <property type="molecule type" value="Genomic_DNA"/>
</dbReference>
<gene>
    <name evidence="1" type="ORF">DPX16_19981</name>
</gene>
<sequence length="221" mass="24559">MLFICWKSQIGDQKRAVFKLEKVAALYQGSVTVDRVNWLLAGSWHQQNSTVGLPLSGPVRGAEMVILTKISLTLVNQLINERLPPVSTAHGPADINNPICQCCENERAVGGVQLILTFDEYISGQNATGSAAKPQFFSSDARSSRSVWFWNSLQAVFNTHTHTQKNHNDFEITFRPCGPEDRKNCSATELCVFSFHLPEWRIGDGEKSLGEEAEFISCTVL</sequence>
<organism evidence="1 2">
    <name type="scientific">Anabarilius grahami</name>
    <name type="common">Kanglang fish</name>
    <name type="synonym">Barilius grahami</name>
    <dbReference type="NCBI Taxonomy" id="495550"/>
    <lineage>
        <taxon>Eukaryota</taxon>
        <taxon>Metazoa</taxon>
        <taxon>Chordata</taxon>
        <taxon>Craniata</taxon>
        <taxon>Vertebrata</taxon>
        <taxon>Euteleostomi</taxon>
        <taxon>Actinopterygii</taxon>
        <taxon>Neopterygii</taxon>
        <taxon>Teleostei</taxon>
        <taxon>Ostariophysi</taxon>
        <taxon>Cypriniformes</taxon>
        <taxon>Xenocyprididae</taxon>
        <taxon>Xenocypridinae</taxon>
        <taxon>Xenocypridinae incertae sedis</taxon>
        <taxon>Anabarilius</taxon>
    </lineage>
</organism>
<name>A0A3N0XQ48_ANAGA</name>
<protein>
    <submittedName>
        <fullName evidence="1">Uncharacterized protein</fullName>
    </submittedName>
</protein>
<comment type="caution">
    <text evidence="1">The sequence shown here is derived from an EMBL/GenBank/DDBJ whole genome shotgun (WGS) entry which is preliminary data.</text>
</comment>
<evidence type="ECO:0000313" key="1">
    <source>
        <dbReference type="EMBL" id="ROI84209.1"/>
    </source>
</evidence>